<evidence type="ECO:0000313" key="2">
    <source>
        <dbReference type="EMBL" id="PNF40687.1"/>
    </source>
</evidence>
<gene>
    <name evidence="2" type="ORF">B7P43_G02861</name>
</gene>
<organism evidence="2 3">
    <name type="scientific">Cryptotermes secundus</name>
    <dbReference type="NCBI Taxonomy" id="105785"/>
    <lineage>
        <taxon>Eukaryota</taxon>
        <taxon>Metazoa</taxon>
        <taxon>Ecdysozoa</taxon>
        <taxon>Arthropoda</taxon>
        <taxon>Hexapoda</taxon>
        <taxon>Insecta</taxon>
        <taxon>Pterygota</taxon>
        <taxon>Neoptera</taxon>
        <taxon>Polyneoptera</taxon>
        <taxon>Dictyoptera</taxon>
        <taxon>Blattodea</taxon>
        <taxon>Blattoidea</taxon>
        <taxon>Termitoidae</taxon>
        <taxon>Kalotermitidae</taxon>
        <taxon>Cryptotermitinae</taxon>
        <taxon>Cryptotermes</taxon>
    </lineage>
</organism>
<keyword evidence="1" id="KW-0812">Transmembrane</keyword>
<evidence type="ECO:0000256" key="1">
    <source>
        <dbReference type="SAM" id="Phobius"/>
    </source>
</evidence>
<name>A0A2J7RIN2_9NEOP</name>
<keyword evidence="1" id="KW-1133">Transmembrane helix</keyword>
<dbReference type="EMBL" id="NEVH01003495">
    <property type="protein sequence ID" value="PNF40687.1"/>
    <property type="molecule type" value="Genomic_DNA"/>
</dbReference>
<protein>
    <submittedName>
        <fullName evidence="2">Uncharacterized protein</fullName>
    </submittedName>
</protein>
<comment type="caution">
    <text evidence="2">The sequence shown here is derived from an EMBL/GenBank/DDBJ whole genome shotgun (WGS) entry which is preliminary data.</text>
</comment>
<dbReference type="Proteomes" id="UP000235965">
    <property type="component" value="Unassembled WGS sequence"/>
</dbReference>
<dbReference type="InParanoid" id="A0A2J7RIN2"/>
<accession>A0A2J7RIN2</accession>
<reference evidence="2 3" key="1">
    <citation type="submission" date="2017-12" db="EMBL/GenBank/DDBJ databases">
        <title>Hemimetabolous genomes reveal molecular basis of termite eusociality.</title>
        <authorList>
            <person name="Harrison M.C."/>
            <person name="Jongepier E."/>
            <person name="Robertson H.M."/>
            <person name="Arning N."/>
            <person name="Bitard-Feildel T."/>
            <person name="Chao H."/>
            <person name="Childers C.P."/>
            <person name="Dinh H."/>
            <person name="Doddapaneni H."/>
            <person name="Dugan S."/>
            <person name="Gowin J."/>
            <person name="Greiner C."/>
            <person name="Han Y."/>
            <person name="Hu H."/>
            <person name="Hughes D.S.T."/>
            <person name="Huylmans A.-K."/>
            <person name="Kemena C."/>
            <person name="Kremer L.P.M."/>
            <person name="Lee S.L."/>
            <person name="Lopez-Ezquerra A."/>
            <person name="Mallet L."/>
            <person name="Monroy-Kuhn J.M."/>
            <person name="Moser A."/>
            <person name="Murali S.C."/>
            <person name="Muzny D.M."/>
            <person name="Otani S."/>
            <person name="Piulachs M.-D."/>
            <person name="Poelchau M."/>
            <person name="Qu J."/>
            <person name="Schaub F."/>
            <person name="Wada-Katsumata A."/>
            <person name="Worley K.C."/>
            <person name="Xie Q."/>
            <person name="Ylla G."/>
            <person name="Poulsen M."/>
            <person name="Gibbs R.A."/>
            <person name="Schal C."/>
            <person name="Richards S."/>
            <person name="Belles X."/>
            <person name="Korb J."/>
            <person name="Bornberg-Bauer E."/>
        </authorList>
    </citation>
    <scope>NUCLEOTIDE SEQUENCE [LARGE SCALE GENOMIC DNA]</scope>
    <source>
        <tissue evidence="2">Whole body</tissue>
    </source>
</reference>
<dbReference type="AlphaFoldDB" id="A0A2J7RIN2"/>
<keyword evidence="1" id="KW-0472">Membrane</keyword>
<proteinExistence type="predicted"/>
<keyword evidence="3" id="KW-1185">Reference proteome</keyword>
<feature type="transmembrane region" description="Helical" evidence="1">
    <location>
        <begin position="9"/>
        <end position="32"/>
    </location>
</feature>
<dbReference type="OrthoDB" id="6350087at2759"/>
<evidence type="ECO:0000313" key="3">
    <source>
        <dbReference type="Proteomes" id="UP000235965"/>
    </source>
</evidence>
<sequence length="262" mass="29654">MLSTTTCRLIILMMIWLYHLATSLNINTGYYINPFFRQPLNLQRTSVPQLIWSTYTISSGQNTVATWDSQNHMMTRENPVVYNQNHYMTRENPVVDSQNHYMTLKTPFVDHQNHTMTRENSVVVNQDQNLEDYSFKHIQPKCSRCPHQGTKELTNRGGFSVKFVKDSDVQQGEPGGGHVLFGNETNNISADSTKKLLPPVADPSRCVWAIISCCSPGSSNVRNPCFELLGCPGPFWDTNPCNERITGAALKVVGEFYSNGKW</sequence>
<dbReference type="STRING" id="105785.A0A2J7RIN2"/>